<protein>
    <submittedName>
        <fullName evidence="2">Uncharacterized protein</fullName>
    </submittedName>
</protein>
<dbReference type="AlphaFoldDB" id="A0AAN6SMF2"/>
<feature type="non-terminal residue" evidence="2">
    <location>
        <position position="1"/>
    </location>
</feature>
<keyword evidence="3" id="KW-1185">Reference proteome</keyword>
<feature type="region of interest" description="Disordered" evidence="1">
    <location>
        <begin position="92"/>
        <end position="123"/>
    </location>
</feature>
<gene>
    <name evidence="2" type="ORF">C8A01DRAFT_20258</name>
</gene>
<reference evidence="3" key="1">
    <citation type="journal article" date="2023" name="Mol. Phylogenet. Evol.">
        <title>Genome-scale phylogeny and comparative genomics of the fungal order Sordariales.</title>
        <authorList>
            <person name="Hensen N."/>
            <person name="Bonometti L."/>
            <person name="Westerberg I."/>
            <person name="Brannstrom I.O."/>
            <person name="Guillou S."/>
            <person name="Cros-Aarteil S."/>
            <person name="Calhoun S."/>
            <person name="Haridas S."/>
            <person name="Kuo A."/>
            <person name="Mondo S."/>
            <person name="Pangilinan J."/>
            <person name="Riley R."/>
            <person name="LaButti K."/>
            <person name="Andreopoulos B."/>
            <person name="Lipzen A."/>
            <person name="Chen C."/>
            <person name="Yan M."/>
            <person name="Daum C."/>
            <person name="Ng V."/>
            <person name="Clum A."/>
            <person name="Steindorff A."/>
            <person name="Ohm R.A."/>
            <person name="Martin F."/>
            <person name="Silar P."/>
            <person name="Natvig D.O."/>
            <person name="Lalanne C."/>
            <person name="Gautier V."/>
            <person name="Ament-Velasquez S.L."/>
            <person name="Kruys A."/>
            <person name="Hutchinson M.I."/>
            <person name="Powell A.J."/>
            <person name="Barry K."/>
            <person name="Miller A.N."/>
            <person name="Grigoriev I.V."/>
            <person name="Debuchy R."/>
            <person name="Gladieux P."/>
            <person name="Hiltunen Thoren M."/>
            <person name="Johannesson H."/>
        </authorList>
    </citation>
    <scope>NUCLEOTIDE SEQUENCE [LARGE SCALE GENOMIC DNA]</scope>
    <source>
        <strain evidence="3">CBS 284.82</strain>
    </source>
</reference>
<organism evidence="2 3">
    <name type="scientific">Parachaetomium inaequale</name>
    <dbReference type="NCBI Taxonomy" id="2588326"/>
    <lineage>
        <taxon>Eukaryota</taxon>
        <taxon>Fungi</taxon>
        <taxon>Dikarya</taxon>
        <taxon>Ascomycota</taxon>
        <taxon>Pezizomycotina</taxon>
        <taxon>Sordariomycetes</taxon>
        <taxon>Sordariomycetidae</taxon>
        <taxon>Sordariales</taxon>
        <taxon>Chaetomiaceae</taxon>
        <taxon>Parachaetomium</taxon>
    </lineage>
</organism>
<dbReference type="Proteomes" id="UP001303115">
    <property type="component" value="Unassembled WGS sequence"/>
</dbReference>
<dbReference type="EMBL" id="MU854583">
    <property type="protein sequence ID" value="KAK4032697.1"/>
    <property type="molecule type" value="Genomic_DNA"/>
</dbReference>
<name>A0AAN6SMF2_9PEZI</name>
<evidence type="ECO:0000313" key="3">
    <source>
        <dbReference type="Proteomes" id="UP001303115"/>
    </source>
</evidence>
<accession>A0AAN6SMF2</accession>
<proteinExistence type="predicted"/>
<comment type="caution">
    <text evidence="2">The sequence shown here is derived from an EMBL/GenBank/DDBJ whole genome shotgun (WGS) entry which is preliminary data.</text>
</comment>
<evidence type="ECO:0000313" key="2">
    <source>
        <dbReference type="EMBL" id="KAK4032697.1"/>
    </source>
</evidence>
<evidence type="ECO:0000256" key="1">
    <source>
        <dbReference type="SAM" id="MobiDB-lite"/>
    </source>
</evidence>
<sequence>SAGPALAQEGTESSASILSVSGCAAVVSTTDICTTCVTAACVVPATITAGCGGCGDAPPTVYRSFPCDQGCDNIGCKTVYSVVTATESVCAASPSPTPTGGPDGSASGSGNEAVTSATSVSTAGAARVRPFRLW</sequence>